<feature type="domain" description="Plant heme peroxidase family profile" evidence="8">
    <location>
        <begin position="41"/>
        <end position="188"/>
    </location>
</feature>
<reference evidence="9" key="1">
    <citation type="journal article" date="2019" name="Environ. Microbiol.">
        <title>Fungal ecological strategies reflected in gene transcription - a case study of two litter decomposers.</title>
        <authorList>
            <person name="Barbi F."/>
            <person name="Kohler A."/>
            <person name="Barry K."/>
            <person name="Baskaran P."/>
            <person name="Daum C."/>
            <person name="Fauchery L."/>
            <person name="Ihrmark K."/>
            <person name="Kuo A."/>
            <person name="LaButti K."/>
            <person name="Lipzen A."/>
            <person name="Morin E."/>
            <person name="Grigoriev I.V."/>
            <person name="Henrissat B."/>
            <person name="Lindahl B."/>
            <person name="Martin F."/>
        </authorList>
    </citation>
    <scope>NUCLEOTIDE SEQUENCE</scope>
    <source>
        <strain evidence="9">JB14</strain>
    </source>
</reference>
<dbReference type="Proteomes" id="UP000799118">
    <property type="component" value="Unassembled WGS sequence"/>
</dbReference>
<dbReference type="GO" id="GO:0046872">
    <property type="term" value="F:metal ion binding"/>
    <property type="evidence" value="ECO:0007669"/>
    <property type="project" value="UniProtKB-UniRule"/>
</dbReference>
<dbReference type="OrthoDB" id="2144714at2759"/>
<keyword evidence="2" id="KW-0349">Heme</keyword>
<dbReference type="PANTHER" id="PTHR31356">
    <property type="entry name" value="THYLAKOID LUMENAL 29 KDA PROTEIN, CHLOROPLASTIC-RELATED"/>
    <property type="match status" value="1"/>
</dbReference>
<evidence type="ECO:0000313" key="10">
    <source>
        <dbReference type="Proteomes" id="UP000799118"/>
    </source>
</evidence>
<dbReference type="InterPro" id="IPR002016">
    <property type="entry name" value="Haem_peroxidase"/>
</dbReference>
<keyword evidence="5" id="KW-0408">Iron</keyword>
<dbReference type="GO" id="GO:0004601">
    <property type="term" value="F:peroxidase activity"/>
    <property type="evidence" value="ECO:0007669"/>
    <property type="project" value="UniProtKB-KW"/>
</dbReference>
<dbReference type="Gene3D" id="1.10.420.10">
    <property type="entry name" value="Peroxidase, domain 2"/>
    <property type="match status" value="1"/>
</dbReference>
<evidence type="ECO:0000256" key="6">
    <source>
        <dbReference type="RuleBase" id="RU004241"/>
    </source>
</evidence>
<dbReference type="InterPro" id="IPR010255">
    <property type="entry name" value="Haem_peroxidase_sf"/>
</dbReference>
<keyword evidence="1 7" id="KW-0575">Peroxidase</keyword>
<evidence type="ECO:0000259" key="8">
    <source>
        <dbReference type="PROSITE" id="PS50873"/>
    </source>
</evidence>
<dbReference type="InterPro" id="IPR044831">
    <property type="entry name" value="Ccp1-like"/>
</dbReference>
<dbReference type="PANTHER" id="PTHR31356:SF53">
    <property type="entry name" value="HEME PEROXIDASE"/>
    <property type="match status" value="1"/>
</dbReference>
<keyword evidence="3" id="KW-0479">Metal-binding</keyword>
<evidence type="ECO:0000313" key="9">
    <source>
        <dbReference type="EMBL" id="KAE9391757.1"/>
    </source>
</evidence>
<dbReference type="EC" id="1.11.1.-" evidence="7"/>
<dbReference type="EMBL" id="ML769613">
    <property type="protein sequence ID" value="KAE9391757.1"/>
    <property type="molecule type" value="Genomic_DNA"/>
</dbReference>
<keyword evidence="10" id="KW-1185">Reference proteome</keyword>
<evidence type="ECO:0000256" key="5">
    <source>
        <dbReference type="ARBA" id="ARBA00023004"/>
    </source>
</evidence>
<accession>A0A6A4H3Q1</accession>
<name>A0A6A4H3Q1_9AGAR</name>
<evidence type="ECO:0000256" key="2">
    <source>
        <dbReference type="ARBA" id="ARBA00022617"/>
    </source>
</evidence>
<dbReference type="PROSITE" id="PS50873">
    <property type="entry name" value="PEROXIDASE_4"/>
    <property type="match status" value="1"/>
</dbReference>
<dbReference type="GO" id="GO:0000302">
    <property type="term" value="P:response to reactive oxygen species"/>
    <property type="evidence" value="ECO:0007669"/>
    <property type="project" value="TreeGrafter"/>
</dbReference>
<comment type="similarity">
    <text evidence="6">Belongs to the peroxidase family.</text>
</comment>
<dbReference type="Gene3D" id="1.10.520.10">
    <property type="match status" value="1"/>
</dbReference>
<dbReference type="Pfam" id="PF00141">
    <property type="entry name" value="peroxidase"/>
    <property type="match status" value="1"/>
</dbReference>
<sequence length="261" mass="28238">MALEGWMRRFNMSLTGLRIGMAESLADSNGLSIVTPFFGMADTIALGAVVSVAACRGPIIPYSAGRVDATVPGPATVPEPQQPLASHIESFRQHGFNQTEMIALVACGHTFGGVRQADFPLIVTDNTIDVDTFDTTPAFDNTIVSQYLQSTTQNVLVVGPNVTTQSDLWIFSSDENVTMQNLLSPDTFATTCTDLIQRMVNTVPNGVNLTDPIAEPFDYVVSEPFFSYQDSALFMTTSLQVPIYLSQSHEMGLKITTGTHS</sequence>
<protein>
    <recommendedName>
        <fullName evidence="7">Peroxidase</fullName>
        <ecNumber evidence="7">1.11.1.-</ecNumber>
    </recommendedName>
</protein>
<evidence type="ECO:0000256" key="3">
    <source>
        <dbReference type="ARBA" id="ARBA00022723"/>
    </source>
</evidence>
<evidence type="ECO:0000256" key="7">
    <source>
        <dbReference type="RuleBase" id="RU363051"/>
    </source>
</evidence>
<keyword evidence="4 7" id="KW-0560">Oxidoreductase</keyword>
<gene>
    <name evidence="9" type="ORF">BT96DRAFT_297233</name>
</gene>
<dbReference type="AlphaFoldDB" id="A0A6A4H3Q1"/>
<dbReference type="GO" id="GO:0042744">
    <property type="term" value="P:hydrogen peroxide catabolic process"/>
    <property type="evidence" value="ECO:0007669"/>
    <property type="project" value="TreeGrafter"/>
</dbReference>
<evidence type="ECO:0000256" key="4">
    <source>
        <dbReference type="ARBA" id="ARBA00023002"/>
    </source>
</evidence>
<proteinExistence type="inferred from homology"/>
<dbReference type="GO" id="GO:0020037">
    <property type="term" value="F:heme binding"/>
    <property type="evidence" value="ECO:0007669"/>
    <property type="project" value="UniProtKB-UniRule"/>
</dbReference>
<dbReference type="SUPFAM" id="SSF48113">
    <property type="entry name" value="Heme-dependent peroxidases"/>
    <property type="match status" value="1"/>
</dbReference>
<organism evidence="9 10">
    <name type="scientific">Gymnopus androsaceus JB14</name>
    <dbReference type="NCBI Taxonomy" id="1447944"/>
    <lineage>
        <taxon>Eukaryota</taxon>
        <taxon>Fungi</taxon>
        <taxon>Dikarya</taxon>
        <taxon>Basidiomycota</taxon>
        <taxon>Agaricomycotina</taxon>
        <taxon>Agaricomycetes</taxon>
        <taxon>Agaricomycetidae</taxon>
        <taxon>Agaricales</taxon>
        <taxon>Marasmiineae</taxon>
        <taxon>Omphalotaceae</taxon>
        <taxon>Gymnopus</taxon>
    </lineage>
</organism>
<evidence type="ECO:0000256" key="1">
    <source>
        <dbReference type="ARBA" id="ARBA00022559"/>
    </source>
</evidence>
<dbReference type="GO" id="GO:0034599">
    <property type="term" value="P:cellular response to oxidative stress"/>
    <property type="evidence" value="ECO:0007669"/>
    <property type="project" value="InterPro"/>
</dbReference>